<evidence type="ECO:0000256" key="2">
    <source>
        <dbReference type="ARBA" id="ARBA00022448"/>
    </source>
</evidence>
<keyword evidence="3" id="KW-0547">Nucleotide-binding</keyword>
<organism evidence="6 7">
    <name type="scientific">Romboutsia weinsteinii</name>
    <dbReference type="NCBI Taxonomy" id="2020949"/>
    <lineage>
        <taxon>Bacteria</taxon>
        <taxon>Bacillati</taxon>
        <taxon>Bacillota</taxon>
        <taxon>Clostridia</taxon>
        <taxon>Peptostreptococcales</taxon>
        <taxon>Peptostreptococcaceae</taxon>
        <taxon>Romboutsia</taxon>
    </lineage>
</organism>
<evidence type="ECO:0000256" key="3">
    <source>
        <dbReference type="ARBA" id="ARBA00022741"/>
    </source>
</evidence>
<proteinExistence type="inferred from homology"/>
<evidence type="ECO:0000313" key="6">
    <source>
        <dbReference type="EMBL" id="RDY27597.1"/>
    </source>
</evidence>
<dbReference type="AlphaFoldDB" id="A0A371J4J8"/>
<dbReference type="GO" id="GO:0005524">
    <property type="term" value="F:ATP binding"/>
    <property type="evidence" value="ECO:0007669"/>
    <property type="project" value="UniProtKB-KW"/>
</dbReference>
<dbReference type="OrthoDB" id="1756772at2"/>
<dbReference type="InterPro" id="IPR050763">
    <property type="entry name" value="ABC_transporter_ATP-binding"/>
</dbReference>
<keyword evidence="2" id="KW-0813">Transport</keyword>
<dbReference type="CDD" id="cd03230">
    <property type="entry name" value="ABC_DR_subfamily_A"/>
    <property type="match status" value="1"/>
</dbReference>
<dbReference type="InterPro" id="IPR003593">
    <property type="entry name" value="AAA+_ATPase"/>
</dbReference>
<dbReference type="SMART" id="SM00382">
    <property type="entry name" value="AAA"/>
    <property type="match status" value="1"/>
</dbReference>
<dbReference type="SUPFAM" id="SSF52540">
    <property type="entry name" value="P-loop containing nucleoside triphosphate hydrolases"/>
    <property type="match status" value="1"/>
</dbReference>
<name>A0A371J4J8_9FIRM</name>
<reference evidence="6 7" key="1">
    <citation type="journal article" date="2017" name="Genome Announc.">
        <title>Draft Genome Sequence of Romboutsia weinsteinii sp. nov. Strain CCRI-19649(T) Isolated from Surface Water.</title>
        <authorList>
            <person name="Maheux A.F."/>
            <person name="Boudreau D.K."/>
            <person name="Berube E."/>
            <person name="Boissinot M."/>
            <person name="Cantin P."/>
            <person name="Raymond F."/>
            <person name="Corbeil J."/>
            <person name="Omar R.F."/>
            <person name="Bergeron M.G."/>
        </authorList>
    </citation>
    <scope>NUCLEOTIDE SEQUENCE [LARGE SCALE GENOMIC DNA]</scope>
    <source>
        <strain evidence="6 7">CCRI-19649</strain>
    </source>
</reference>
<comment type="similarity">
    <text evidence="1">Belongs to the ABC transporter superfamily.</text>
</comment>
<feature type="domain" description="ABC transporter" evidence="5">
    <location>
        <begin position="4"/>
        <end position="229"/>
    </location>
</feature>
<dbReference type="PROSITE" id="PS00211">
    <property type="entry name" value="ABC_TRANSPORTER_1"/>
    <property type="match status" value="1"/>
</dbReference>
<dbReference type="PROSITE" id="PS50893">
    <property type="entry name" value="ABC_TRANSPORTER_2"/>
    <property type="match status" value="1"/>
</dbReference>
<dbReference type="InterPro" id="IPR027417">
    <property type="entry name" value="P-loop_NTPase"/>
</dbReference>
<dbReference type="PANTHER" id="PTHR42711">
    <property type="entry name" value="ABC TRANSPORTER ATP-BINDING PROTEIN"/>
    <property type="match status" value="1"/>
</dbReference>
<dbReference type="GO" id="GO:0016887">
    <property type="term" value="F:ATP hydrolysis activity"/>
    <property type="evidence" value="ECO:0007669"/>
    <property type="project" value="InterPro"/>
</dbReference>
<gene>
    <name evidence="6" type="ORF">CHL78_009025</name>
</gene>
<sequence length="243" mass="27391">MDTIKIHALCKSYGSTQAVNNVSISVKPGEVFGLLGANGAGKSTIIECVLGTKRFDSGSVSILGMNPEKERKKLYQRVGVQFQESNYQDKLTVEEICEVTCSLYKHPSDYKELLNQFGLMDKCKSQISELSGGQKQRLFIILALIPNPEVVFLDELTTGLDARARRDVWKGLLDLKEKGLTIFLTSHFMDEVEILCDKICILKKGSSIFYGNVKEAIEKSPFEKLEEAYLWYTDEEEIENEII</sequence>
<dbReference type="Pfam" id="PF00005">
    <property type="entry name" value="ABC_tran"/>
    <property type="match status" value="1"/>
</dbReference>
<evidence type="ECO:0000313" key="7">
    <source>
        <dbReference type="Proteomes" id="UP000215694"/>
    </source>
</evidence>
<dbReference type="Proteomes" id="UP000215694">
    <property type="component" value="Unassembled WGS sequence"/>
</dbReference>
<dbReference type="InterPro" id="IPR017871">
    <property type="entry name" value="ABC_transporter-like_CS"/>
</dbReference>
<evidence type="ECO:0000259" key="5">
    <source>
        <dbReference type="PROSITE" id="PS50893"/>
    </source>
</evidence>
<dbReference type="RefSeq" id="WP_094367328.1">
    <property type="nucleotide sequence ID" value="NZ_NOJY02000012.1"/>
</dbReference>
<dbReference type="PANTHER" id="PTHR42711:SF5">
    <property type="entry name" value="ABC TRANSPORTER ATP-BINDING PROTEIN NATA"/>
    <property type="match status" value="1"/>
</dbReference>
<comment type="caution">
    <text evidence="6">The sequence shown here is derived from an EMBL/GenBank/DDBJ whole genome shotgun (WGS) entry which is preliminary data.</text>
</comment>
<evidence type="ECO:0000256" key="4">
    <source>
        <dbReference type="ARBA" id="ARBA00022840"/>
    </source>
</evidence>
<dbReference type="InterPro" id="IPR003439">
    <property type="entry name" value="ABC_transporter-like_ATP-bd"/>
</dbReference>
<dbReference type="EMBL" id="NOJY02000012">
    <property type="protein sequence ID" value="RDY27597.1"/>
    <property type="molecule type" value="Genomic_DNA"/>
</dbReference>
<protein>
    <submittedName>
        <fullName evidence="6">ABC transporter ATP-binding protein</fullName>
    </submittedName>
</protein>
<evidence type="ECO:0000256" key="1">
    <source>
        <dbReference type="ARBA" id="ARBA00005417"/>
    </source>
</evidence>
<accession>A0A371J4J8</accession>
<dbReference type="Gene3D" id="3.40.50.300">
    <property type="entry name" value="P-loop containing nucleotide triphosphate hydrolases"/>
    <property type="match status" value="1"/>
</dbReference>
<keyword evidence="7" id="KW-1185">Reference proteome</keyword>
<keyword evidence="4 6" id="KW-0067">ATP-binding</keyword>